<name>A0ABT3X4E0_9BACL</name>
<evidence type="ECO:0000259" key="2">
    <source>
        <dbReference type="Pfam" id="PF04892"/>
    </source>
</evidence>
<dbReference type="PIRSF" id="PIRSF019083">
    <property type="entry name" value="UCP019083_VanZ"/>
    <property type="match status" value="1"/>
</dbReference>
<dbReference type="InterPro" id="IPR016747">
    <property type="entry name" value="Phosphotransbutyrylase"/>
</dbReference>
<feature type="domain" description="VanZ-like" evidence="2">
    <location>
        <begin position="11"/>
        <end position="154"/>
    </location>
</feature>
<keyword evidence="1" id="KW-0472">Membrane</keyword>
<keyword evidence="1" id="KW-0812">Transmembrane</keyword>
<keyword evidence="4" id="KW-1185">Reference proteome</keyword>
<feature type="transmembrane region" description="Helical" evidence="1">
    <location>
        <begin position="75"/>
        <end position="94"/>
    </location>
</feature>
<accession>A0ABT3X4E0</accession>
<evidence type="ECO:0000313" key="3">
    <source>
        <dbReference type="EMBL" id="MCX7570697.1"/>
    </source>
</evidence>
<reference evidence="3 4" key="1">
    <citation type="submission" date="2022-11" db="EMBL/GenBank/DDBJ databases">
        <title>Study of microbial diversity in lake waters.</title>
        <authorList>
            <person name="Zhang J."/>
        </authorList>
    </citation>
    <scope>NUCLEOTIDE SEQUENCE [LARGE SCALE GENOMIC DNA]</scope>
    <source>
        <strain evidence="3 4">DT12</strain>
    </source>
</reference>
<organism evidence="3 4">
    <name type="scientific">Tumebacillus lacus</name>
    <dbReference type="NCBI Taxonomy" id="2995335"/>
    <lineage>
        <taxon>Bacteria</taxon>
        <taxon>Bacillati</taxon>
        <taxon>Bacillota</taxon>
        <taxon>Bacilli</taxon>
        <taxon>Bacillales</taxon>
        <taxon>Alicyclobacillaceae</taxon>
        <taxon>Tumebacillus</taxon>
    </lineage>
</organism>
<dbReference type="Pfam" id="PF04892">
    <property type="entry name" value="VanZ"/>
    <property type="match status" value="1"/>
</dbReference>
<gene>
    <name evidence="3" type="ORF">OS242_12045</name>
</gene>
<evidence type="ECO:0000313" key="4">
    <source>
        <dbReference type="Proteomes" id="UP001208017"/>
    </source>
</evidence>
<evidence type="ECO:0000256" key="1">
    <source>
        <dbReference type="SAM" id="Phobius"/>
    </source>
</evidence>
<protein>
    <submittedName>
        <fullName evidence="3">VanZ family protein</fullName>
    </submittedName>
</protein>
<proteinExistence type="predicted"/>
<sequence length="161" mass="18837">MIVRRRRFTLFLILTLLWMALIFWKSGEPYQQQDLKPWLHTLVSEQTLARLIPPVEFTYDGGLVSYRNPFHFVEFFIRKGGHVTEFFILAALMWGMWTATALRRPTVWGITFVLSVLYAASDEWHQTFVPHRTGHSIDVWVDACGVLLALLIVPYIKKLSR</sequence>
<dbReference type="InterPro" id="IPR006976">
    <property type="entry name" value="VanZ-like"/>
</dbReference>
<dbReference type="Proteomes" id="UP001208017">
    <property type="component" value="Unassembled WGS sequence"/>
</dbReference>
<feature type="transmembrane region" description="Helical" evidence="1">
    <location>
        <begin position="101"/>
        <end position="119"/>
    </location>
</feature>
<dbReference type="NCBIfam" id="NF037970">
    <property type="entry name" value="vanZ_1"/>
    <property type="match status" value="1"/>
</dbReference>
<feature type="transmembrane region" description="Helical" evidence="1">
    <location>
        <begin position="139"/>
        <end position="156"/>
    </location>
</feature>
<keyword evidence="1" id="KW-1133">Transmembrane helix</keyword>
<dbReference type="EMBL" id="JAPMLT010000005">
    <property type="protein sequence ID" value="MCX7570697.1"/>
    <property type="molecule type" value="Genomic_DNA"/>
</dbReference>
<comment type="caution">
    <text evidence="3">The sequence shown here is derived from an EMBL/GenBank/DDBJ whole genome shotgun (WGS) entry which is preliminary data.</text>
</comment>